<dbReference type="Proteomes" id="UP000824469">
    <property type="component" value="Unassembled WGS sequence"/>
</dbReference>
<feature type="non-terminal residue" evidence="2">
    <location>
        <position position="1"/>
    </location>
</feature>
<sequence>GPLAPIDAKTHPEISDEGPNVGFEHPIHQTLDVAGALHNPNGITSIIKRSPRVVNV</sequence>
<dbReference type="EMBL" id="JAHRHJ020000005">
    <property type="protein sequence ID" value="KAH9315945.1"/>
    <property type="molecule type" value="Genomic_DNA"/>
</dbReference>
<keyword evidence="3" id="KW-1185">Reference proteome</keyword>
<protein>
    <submittedName>
        <fullName evidence="2">Uncharacterized protein</fullName>
    </submittedName>
</protein>
<organism evidence="2 3">
    <name type="scientific">Taxus chinensis</name>
    <name type="common">Chinese yew</name>
    <name type="synonym">Taxus wallichiana var. chinensis</name>
    <dbReference type="NCBI Taxonomy" id="29808"/>
    <lineage>
        <taxon>Eukaryota</taxon>
        <taxon>Viridiplantae</taxon>
        <taxon>Streptophyta</taxon>
        <taxon>Embryophyta</taxon>
        <taxon>Tracheophyta</taxon>
        <taxon>Spermatophyta</taxon>
        <taxon>Pinopsida</taxon>
        <taxon>Pinidae</taxon>
        <taxon>Conifers II</taxon>
        <taxon>Cupressales</taxon>
        <taxon>Taxaceae</taxon>
        <taxon>Taxus</taxon>
    </lineage>
</organism>
<dbReference type="AlphaFoldDB" id="A0AA38G5Y4"/>
<evidence type="ECO:0000313" key="3">
    <source>
        <dbReference type="Proteomes" id="UP000824469"/>
    </source>
</evidence>
<proteinExistence type="predicted"/>
<name>A0AA38G5Y4_TAXCH</name>
<evidence type="ECO:0000313" key="2">
    <source>
        <dbReference type="EMBL" id="KAH9315945.1"/>
    </source>
</evidence>
<evidence type="ECO:0000256" key="1">
    <source>
        <dbReference type="SAM" id="MobiDB-lite"/>
    </source>
</evidence>
<comment type="caution">
    <text evidence="2">The sequence shown here is derived from an EMBL/GenBank/DDBJ whole genome shotgun (WGS) entry which is preliminary data.</text>
</comment>
<accession>A0AA38G5Y4</accession>
<feature type="non-terminal residue" evidence="2">
    <location>
        <position position="56"/>
    </location>
</feature>
<reference evidence="2 3" key="1">
    <citation type="journal article" date="2021" name="Nat. Plants">
        <title>The Taxus genome provides insights into paclitaxel biosynthesis.</title>
        <authorList>
            <person name="Xiong X."/>
            <person name="Gou J."/>
            <person name="Liao Q."/>
            <person name="Li Y."/>
            <person name="Zhou Q."/>
            <person name="Bi G."/>
            <person name="Li C."/>
            <person name="Du R."/>
            <person name="Wang X."/>
            <person name="Sun T."/>
            <person name="Guo L."/>
            <person name="Liang H."/>
            <person name="Lu P."/>
            <person name="Wu Y."/>
            <person name="Zhang Z."/>
            <person name="Ro D.K."/>
            <person name="Shang Y."/>
            <person name="Huang S."/>
            <person name="Yan J."/>
        </authorList>
    </citation>
    <scope>NUCLEOTIDE SEQUENCE [LARGE SCALE GENOMIC DNA]</scope>
    <source>
        <strain evidence="2">Ta-2019</strain>
    </source>
</reference>
<gene>
    <name evidence="2" type="ORF">KI387_024572</name>
</gene>
<feature type="region of interest" description="Disordered" evidence="1">
    <location>
        <begin position="1"/>
        <end position="23"/>
    </location>
</feature>